<proteinExistence type="predicted"/>
<gene>
    <name evidence="1" type="ORF">SLNSH_02780</name>
</gene>
<dbReference type="OrthoDB" id="9838299at2"/>
<sequence>MAQTAETMVKITPEMLKEMPRFYVNGFQNSLSNADVTIAFVQNGIPEVAINMSYTTAKTLAVMLGQLVAQLEEATGREIMTTQVIDQSLAEFMAKGSASIVRED</sequence>
<evidence type="ECO:0000313" key="1">
    <source>
        <dbReference type="EMBL" id="PSC06738.1"/>
    </source>
</evidence>
<keyword evidence="2" id="KW-1185">Reference proteome</keyword>
<dbReference type="RefSeq" id="WP_106335116.1">
    <property type="nucleotide sequence ID" value="NZ_PVZS01000002.1"/>
</dbReference>
<dbReference type="EMBL" id="PVZS01000002">
    <property type="protein sequence ID" value="PSC06738.1"/>
    <property type="molecule type" value="Genomic_DNA"/>
</dbReference>
<name>A0A2T1HYT1_9HYPH</name>
<dbReference type="Proteomes" id="UP000239772">
    <property type="component" value="Unassembled WGS sequence"/>
</dbReference>
<organism evidence="1 2">
    <name type="scientific">Alsobacter soli</name>
    <dbReference type="NCBI Taxonomy" id="2109933"/>
    <lineage>
        <taxon>Bacteria</taxon>
        <taxon>Pseudomonadati</taxon>
        <taxon>Pseudomonadota</taxon>
        <taxon>Alphaproteobacteria</taxon>
        <taxon>Hyphomicrobiales</taxon>
        <taxon>Alsobacteraceae</taxon>
        <taxon>Alsobacter</taxon>
    </lineage>
</organism>
<evidence type="ECO:0000313" key="2">
    <source>
        <dbReference type="Proteomes" id="UP000239772"/>
    </source>
</evidence>
<protein>
    <recommendedName>
        <fullName evidence="3">DUF3467 domain-containing protein</fullName>
    </recommendedName>
</protein>
<comment type="caution">
    <text evidence="1">The sequence shown here is derived from an EMBL/GenBank/DDBJ whole genome shotgun (WGS) entry which is preliminary data.</text>
</comment>
<evidence type="ECO:0008006" key="3">
    <source>
        <dbReference type="Google" id="ProtNLM"/>
    </source>
</evidence>
<reference evidence="2" key="1">
    <citation type="submission" date="2018-03" db="EMBL/GenBank/DDBJ databases">
        <authorList>
            <person name="Sun L."/>
            <person name="Liu H."/>
            <person name="Chen W."/>
            <person name="Huang K."/>
            <person name="Liu W."/>
            <person name="Gao X."/>
        </authorList>
    </citation>
    <scope>NUCLEOTIDE SEQUENCE [LARGE SCALE GENOMIC DNA]</scope>
    <source>
        <strain evidence="2">SH9</strain>
    </source>
</reference>
<accession>A0A2T1HYT1</accession>
<dbReference type="AlphaFoldDB" id="A0A2T1HYT1"/>